<dbReference type="Pfam" id="PF14322">
    <property type="entry name" value="SusD-like_3"/>
    <property type="match status" value="1"/>
</dbReference>
<organism evidence="9 10">
    <name type="scientific">Chitinophaga terrae</name>
    <name type="common">ex Kim and Jung 2007</name>
    <dbReference type="NCBI Taxonomy" id="408074"/>
    <lineage>
        <taxon>Bacteria</taxon>
        <taxon>Pseudomonadati</taxon>
        <taxon>Bacteroidota</taxon>
        <taxon>Chitinophagia</taxon>
        <taxon>Chitinophagales</taxon>
        <taxon>Chitinophagaceae</taxon>
        <taxon>Chitinophaga</taxon>
    </lineage>
</organism>
<reference evidence="10" key="1">
    <citation type="submission" date="2016-10" db="EMBL/GenBank/DDBJ databases">
        <authorList>
            <person name="Varghese N."/>
            <person name="Submissions S."/>
        </authorList>
    </citation>
    <scope>NUCLEOTIDE SEQUENCE [LARGE SCALE GENOMIC DNA]</scope>
    <source>
        <strain evidence="10">DSM 23920</strain>
    </source>
</reference>
<dbReference type="EMBL" id="FNRL01000006">
    <property type="protein sequence ID" value="SEA39395.1"/>
    <property type="molecule type" value="Genomic_DNA"/>
</dbReference>
<dbReference type="PROSITE" id="PS51257">
    <property type="entry name" value="PROKAR_LIPOPROTEIN"/>
    <property type="match status" value="1"/>
</dbReference>
<keyword evidence="3" id="KW-0732">Signal</keyword>
<keyword evidence="5" id="KW-0998">Cell outer membrane</keyword>
<evidence type="ECO:0000256" key="3">
    <source>
        <dbReference type="ARBA" id="ARBA00022729"/>
    </source>
</evidence>
<feature type="compositionally biased region" description="Polar residues" evidence="6">
    <location>
        <begin position="452"/>
        <end position="466"/>
    </location>
</feature>
<dbReference type="Proteomes" id="UP000199656">
    <property type="component" value="Unassembled WGS sequence"/>
</dbReference>
<dbReference type="Pfam" id="PF07980">
    <property type="entry name" value="SusD_RagB"/>
    <property type="match status" value="1"/>
</dbReference>
<evidence type="ECO:0000259" key="8">
    <source>
        <dbReference type="Pfam" id="PF14322"/>
    </source>
</evidence>
<evidence type="ECO:0000256" key="6">
    <source>
        <dbReference type="SAM" id="MobiDB-lite"/>
    </source>
</evidence>
<keyword evidence="10" id="KW-1185">Reference proteome</keyword>
<comment type="subcellular location">
    <subcellularLocation>
        <location evidence="1">Cell outer membrane</location>
    </subcellularLocation>
</comment>
<feature type="region of interest" description="Disordered" evidence="6">
    <location>
        <begin position="450"/>
        <end position="474"/>
    </location>
</feature>
<dbReference type="Gene3D" id="1.25.40.390">
    <property type="match status" value="1"/>
</dbReference>
<dbReference type="OrthoDB" id="1094477at2"/>
<evidence type="ECO:0000256" key="2">
    <source>
        <dbReference type="ARBA" id="ARBA00006275"/>
    </source>
</evidence>
<evidence type="ECO:0000313" key="10">
    <source>
        <dbReference type="Proteomes" id="UP000199656"/>
    </source>
</evidence>
<dbReference type="AlphaFoldDB" id="A0A1H4ATW9"/>
<feature type="domain" description="SusD-like N-terminal" evidence="8">
    <location>
        <begin position="22"/>
        <end position="242"/>
    </location>
</feature>
<dbReference type="STRING" id="408074.SAMN05660909_01770"/>
<dbReference type="RefSeq" id="WP_089760728.1">
    <property type="nucleotide sequence ID" value="NZ_BKAT01000009.1"/>
</dbReference>
<evidence type="ECO:0000256" key="4">
    <source>
        <dbReference type="ARBA" id="ARBA00023136"/>
    </source>
</evidence>
<evidence type="ECO:0000256" key="1">
    <source>
        <dbReference type="ARBA" id="ARBA00004442"/>
    </source>
</evidence>
<keyword evidence="4" id="KW-0472">Membrane</keyword>
<comment type="similarity">
    <text evidence="2">Belongs to the SusD family.</text>
</comment>
<proteinExistence type="inferred from homology"/>
<protein>
    <submittedName>
        <fullName evidence="9">SusD family protein</fullName>
    </submittedName>
</protein>
<evidence type="ECO:0000259" key="7">
    <source>
        <dbReference type="Pfam" id="PF07980"/>
    </source>
</evidence>
<name>A0A1H4ATW9_9BACT</name>
<accession>A0A1H4ATW9</accession>
<dbReference type="InterPro" id="IPR011990">
    <property type="entry name" value="TPR-like_helical_dom_sf"/>
</dbReference>
<sequence>MKIKSLLISGFAGLLTLSSCSKFLEEKSQSEVIPKTAIDYRELLIGSGYMDVYQEPNSFIYFMDDDVDFFIERADGQDSPVGQYDAKVDFPYYTWQPRQADRNGVGDLISEDPGSTAYAQYYKWIMGCNAVLDNIDKAIGTDAEKNRVKGEALAVRAYYYFILANMYGEPYNHNPQSLCVPLKLNSSITESQMKQNTVAEVYAQVVADLNEAAALLDPLPIARKDFHINQPAIHMLLSRVYLYMEKYNDVVSETNKAFAQGAMLADLTAMPYANWLTYNNPEVEWLFGGNTQGDQSTYIPAAAFRATFDPADVRITQGILVQSNNGVPLVSKLPTGGQLGQTIRTPEAVLNRAEANVQLGKLSDALKDLNDLRRTRIPGYTDVSISDKAALLLAVREERRKEFCFEGFRWFDLRRYGMPAITHRYQEDLGGPILQFKLAEKDPAYTLPFPSSLLQRNPELKQNPSGTMPDRIGQ</sequence>
<dbReference type="SUPFAM" id="SSF48452">
    <property type="entry name" value="TPR-like"/>
    <property type="match status" value="1"/>
</dbReference>
<dbReference type="InterPro" id="IPR012944">
    <property type="entry name" value="SusD_RagB_dom"/>
</dbReference>
<evidence type="ECO:0000313" key="9">
    <source>
        <dbReference type="EMBL" id="SEA39395.1"/>
    </source>
</evidence>
<dbReference type="GO" id="GO:0009279">
    <property type="term" value="C:cell outer membrane"/>
    <property type="evidence" value="ECO:0007669"/>
    <property type="project" value="UniProtKB-SubCell"/>
</dbReference>
<gene>
    <name evidence="9" type="ORF">SAMN05660909_01770</name>
</gene>
<evidence type="ECO:0000256" key="5">
    <source>
        <dbReference type="ARBA" id="ARBA00023237"/>
    </source>
</evidence>
<dbReference type="InterPro" id="IPR033985">
    <property type="entry name" value="SusD-like_N"/>
</dbReference>
<feature type="domain" description="RagB/SusD" evidence="7">
    <location>
        <begin position="343"/>
        <end position="464"/>
    </location>
</feature>
<dbReference type="CDD" id="cd08977">
    <property type="entry name" value="SusD"/>
    <property type="match status" value="1"/>
</dbReference>